<evidence type="ECO:0000256" key="2">
    <source>
        <dbReference type="ARBA" id="ARBA00022679"/>
    </source>
</evidence>
<gene>
    <name evidence="9" type="ORF">XDN619_LOCUS4255</name>
</gene>
<keyword evidence="5" id="KW-0255">Endonuclease</keyword>
<dbReference type="CDD" id="cd09274">
    <property type="entry name" value="RNase_HI_RT_Ty3"/>
    <property type="match status" value="1"/>
</dbReference>
<keyword evidence="4" id="KW-0540">Nuclease</keyword>
<evidence type="ECO:0000256" key="6">
    <source>
        <dbReference type="ARBA" id="ARBA00022801"/>
    </source>
</evidence>
<dbReference type="Pfam" id="PF13975">
    <property type="entry name" value="gag-asp_proteas"/>
    <property type="match status" value="1"/>
</dbReference>
<name>A0A816N024_9BILA</name>
<dbReference type="InterPro" id="IPR036397">
    <property type="entry name" value="RNaseH_sf"/>
</dbReference>
<keyword evidence="3" id="KW-0548">Nucleotidyltransferase</keyword>
<dbReference type="Pfam" id="PF17917">
    <property type="entry name" value="RT_RNaseH"/>
    <property type="match status" value="1"/>
</dbReference>
<evidence type="ECO:0000313" key="9">
    <source>
        <dbReference type="EMBL" id="CAF2020061.1"/>
    </source>
</evidence>
<accession>A0A816N024</accession>
<keyword evidence="7" id="KW-0695">RNA-directed DNA polymerase</keyword>
<dbReference type="FunFam" id="1.10.340.70:FF:000001">
    <property type="entry name" value="Retrovirus-related Pol polyprotein from transposon gypsy-like Protein"/>
    <property type="match status" value="1"/>
</dbReference>
<dbReference type="GO" id="GO:0004190">
    <property type="term" value="F:aspartic-type endopeptidase activity"/>
    <property type="evidence" value="ECO:0007669"/>
    <property type="project" value="InterPro"/>
</dbReference>
<dbReference type="InterPro" id="IPR021109">
    <property type="entry name" value="Peptidase_aspartic_dom_sf"/>
</dbReference>
<dbReference type="Gene3D" id="3.10.10.10">
    <property type="entry name" value="HIV Type 1 Reverse Transcriptase, subunit A, domain 1"/>
    <property type="match status" value="1"/>
</dbReference>
<dbReference type="PANTHER" id="PTHR37984:SF5">
    <property type="entry name" value="PROTEIN NYNRIN-LIKE"/>
    <property type="match status" value="1"/>
</dbReference>
<dbReference type="GO" id="GO:0004519">
    <property type="term" value="F:endonuclease activity"/>
    <property type="evidence" value="ECO:0007669"/>
    <property type="project" value="UniProtKB-KW"/>
</dbReference>
<dbReference type="InterPro" id="IPR043502">
    <property type="entry name" value="DNA/RNA_pol_sf"/>
</dbReference>
<evidence type="ECO:0000256" key="4">
    <source>
        <dbReference type="ARBA" id="ARBA00022722"/>
    </source>
</evidence>
<evidence type="ECO:0000256" key="5">
    <source>
        <dbReference type="ARBA" id="ARBA00022759"/>
    </source>
</evidence>
<protein>
    <recommendedName>
        <fullName evidence="1">RNA-directed DNA polymerase</fullName>
        <ecNumber evidence="1">2.7.7.49</ecNumber>
    </recommendedName>
</protein>
<dbReference type="Pfam" id="PF00078">
    <property type="entry name" value="RVT_1"/>
    <property type="match status" value="1"/>
</dbReference>
<dbReference type="GO" id="GO:0003964">
    <property type="term" value="F:RNA-directed DNA polymerase activity"/>
    <property type="evidence" value="ECO:0007669"/>
    <property type="project" value="UniProtKB-KW"/>
</dbReference>
<dbReference type="Pfam" id="PF17921">
    <property type="entry name" value="Integrase_H2C2"/>
    <property type="match status" value="1"/>
</dbReference>
<dbReference type="InterPro" id="IPR041373">
    <property type="entry name" value="RT_RNaseH"/>
</dbReference>
<dbReference type="Gene3D" id="1.10.340.70">
    <property type="match status" value="1"/>
</dbReference>
<dbReference type="AlphaFoldDB" id="A0A816N024"/>
<dbReference type="Gene3D" id="2.40.70.10">
    <property type="entry name" value="Acid Proteases"/>
    <property type="match status" value="1"/>
</dbReference>
<dbReference type="GO" id="GO:0003676">
    <property type="term" value="F:nucleic acid binding"/>
    <property type="evidence" value="ECO:0007669"/>
    <property type="project" value="InterPro"/>
</dbReference>
<organism evidence="9 10">
    <name type="scientific">Rotaria magnacalcarata</name>
    <dbReference type="NCBI Taxonomy" id="392030"/>
    <lineage>
        <taxon>Eukaryota</taxon>
        <taxon>Metazoa</taxon>
        <taxon>Spiralia</taxon>
        <taxon>Gnathifera</taxon>
        <taxon>Rotifera</taxon>
        <taxon>Eurotatoria</taxon>
        <taxon>Bdelloidea</taxon>
        <taxon>Philodinida</taxon>
        <taxon>Philodinidae</taxon>
        <taxon>Rotaria</taxon>
    </lineage>
</organism>
<evidence type="ECO:0000259" key="8">
    <source>
        <dbReference type="PROSITE" id="PS50878"/>
    </source>
</evidence>
<evidence type="ECO:0000256" key="1">
    <source>
        <dbReference type="ARBA" id="ARBA00012493"/>
    </source>
</evidence>
<dbReference type="SUPFAM" id="SSF56672">
    <property type="entry name" value="DNA/RNA polymerases"/>
    <property type="match status" value="1"/>
</dbReference>
<dbReference type="SUPFAM" id="SSF50630">
    <property type="entry name" value="Acid proteases"/>
    <property type="match status" value="1"/>
</dbReference>
<dbReference type="GO" id="GO:0006508">
    <property type="term" value="P:proteolysis"/>
    <property type="evidence" value="ECO:0007669"/>
    <property type="project" value="InterPro"/>
</dbReference>
<dbReference type="Gene3D" id="3.30.70.270">
    <property type="match status" value="2"/>
</dbReference>
<evidence type="ECO:0000256" key="7">
    <source>
        <dbReference type="ARBA" id="ARBA00022918"/>
    </source>
</evidence>
<evidence type="ECO:0000256" key="3">
    <source>
        <dbReference type="ARBA" id="ARBA00022695"/>
    </source>
</evidence>
<dbReference type="CDD" id="cd01647">
    <property type="entry name" value="RT_LTR"/>
    <property type="match status" value="1"/>
</dbReference>
<reference evidence="9" key="1">
    <citation type="submission" date="2021-02" db="EMBL/GenBank/DDBJ databases">
        <authorList>
            <person name="Nowell W R."/>
        </authorList>
    </citation>
    <scope>NUCLEOTIDE SEQUENCE</scope>
</reference>
<dbReference type="Gene3D" id="3.30.420.10">
    <property type="entry name" value="Ribonuclease H-like superfamily/Ribonuclease H"/>
    <property type="match status" value="1"/>
</dbReference>
<comment type="caution">
    <text evidence="9">The sequence shown here is derived from an EMBL/GenBank/DDBJ whole genome shotgun (WGS) entry which is preliminary data.</text>
</comment>
<dbReference type="CDD" id="cd00303">
    <property type="entry name" value="retropepsin_like"/>
    <property type="match status" value="1"/>
</dbReference>
<dbReference type="FunFam" id="3.10.20.370:FF:000001">
    <property type="entry name" value="Retrovirus-related Pol polyprotein from transposon 17.6-like protein"/>
    <property type="match status" value="1"/>
</dbReference>
<dbReference type="EC" id="2.7.7.49" evidence="1"/>
<dbReference type="SUPFAM" id="SSF53098">
    <property type="entry name" value="Ribonuclease H-like"/>
    <property type="match status" value="1"/>
</dbReference>
<sequence>MSNASKFSIAGSRDGDVPSTILKPSAISSHPVYIQIHINNQPTKAIVDTGSAISIIHIEFLKTIKHENFRRQTQSCRTATSTPLNIIGQIMLEIKIKSITTYTNVYVVTNLITSILLGNDWINTNHIHLFGDQQQLTIPDQYGQRITISYVESTFINQPALLVNQITLPPYSQTLVDITYRIYNDKDLIFEPQLNHLSNCILIPHTLLNIRNHEAKVLMINKHLRTECYSDQIRKHIGESTKHIDNEKHRLAVQDILRRNKILFDRTPSIINIPLQTAIKTGDHPPIYSKQYSSSYEDQEIKVQETQKLLERGQIEESTSPWSSPIVLVKKKNKTMRFCIDYRRLNAITIKNAFPLPRIEEIFDQLSDAVYYTKFDFKSGYFQVPLSKEDRAKTAFSTRDNHYQFTVLPQGITNGPATFQRLINHILGPAGWKYALAYIDDVIIYSKTFEEHLAHLNEICGILKNARFRLNPEKCEIARTQTDYLGHQISNGEIRPSSYNISGLLNTKVPQTPDEACKFVKAAEYYRKFIPNFSQIAEPLRKFVPTTRTQQKKGQKTMITLTQDEINAFDQLKHHLTTDLVLRLPNIRFPFKVQTDASDEGIGAVLLQIYPDGDRPIAYLSKKFTQAQRKWSPMEQECYAFICALDKWHNYLSGIKFTWETDHKALTQLNQKAQINKRCERWRLKILEYDFKVKYIPGLTNSMPDYLSRSPVDDAEEDPDEISILISKATQTDFDNIPNHLHVVTAVETRAMKLRNAKLPNTNNTEQLKSDSLDTSLKENRIIPFTNEQLKEAQQQDNYANKILNSIKKRKNYLIKNDLLMHNPKHPVPYVPQGDLRRTILHIYHDTAANGAHFGRNKTIHKIQQRYFWPSLYKDITNHIKSCIPCAQFNPRRQKTPGILKPIKPPEGVWQLVSMDFHGPITPASQRGNKYIICLTDVLSKFVITKAVRDNTTHTAVRFLKEDVI</sequence>
<dbReference type="InterPro" id="IPR000477">
    <property type="entry name" value="RT_dom"/>
</dbReference>
<dbReference type="InterPro" id="IPR001969">
    <property type="entry name" value="Aspartic_peptidase_AS"/>
</dbReference>
<dbReference type="InterPro" id="IPR050951">
    <property type="entry name" value="Retrovirus_Pol_polyprotein"/>
</dbReference>
<dbReference type="PROSITE" id="PS00141">
    <property type="entry name" value="ASP_PROTEASE"/>
    <property type="match status" value="1"/>
</dbReference>
<keyword evidence="2" id="KW-0808">Transferase</keyword>
<dbReference type="InterPro" id="IPR012337">
    <property type="entry name" value="RNaseH-like_sf"/>
</dbReference>
<feature type="domain" description="Reverse transcriptase" evidence="8">
    <location>
        <begin position="310"/>
        <end position="489"/>
    </location>
</feature>
<proteinExistence type="predicted"/>
<dbReference type="InterPro" id="IPR041588">
    <property type="entry name" value="Integrase_H2C2"/>
</dbReference>
<dbReference type="PROSITE" id="PS50878">
    <property type="entry name" value="RT_POL"/>
    <property type="match status" value="1"/>
</dbReference>
<keyword evidence="6" id="KW-0378">Hydrolase</keyword>
<dbReference type="Proteomes" id="UP000663887">
    <property type="component" value="Unassembled WGS sequence"/>
</dbReference>
<feature type="non-terminal residue" evidence="9">
    <location>
        <position position="965"/>
    </location>
</feature>
<dbReference type="PANTHER" id="PTHR37984">
    <property type="entry name" value="PROTEIN CBG26694"/>
    <property type="match status" value="1"/>
</dbReference>
<dbReference type="InterPro" id="IPR043128">
    <property type="entry name" value="Rev_trsase/Diguanyl_cyclase"/>
</dbReference>
<dbReference type="EMBL" id="CAJNRG010000861">
    <property type="protein sequence ID" value="CAF2020061.1"/>
    <property type="molecule type" value="Genomic_DNA"/>
</dbReference>
<evidence type="ECO:0000313" key="10">
    <source>
        <dbReference type="Proteomes" id="UP000663887"/>
    </source>
</evidence>